<evidence type="ECO:0000313" key="3">
    <source>
        <dbReference type="Proteomes" id="UP000218209"/>
    </source>
</evidence>
<evidence type="ECO:0000313" key="2">
    <source>
        <dbReference type="EMBL" id="OSX70578.1"/>
    </source>
</evidence>
<feature type="region of interest" description="Disordered" evidence="1">
    <location>
        <begin position="96"/>
        <end position="149"/>
    </location>
</feature>
<name>A0A1X6NPN3_PORUM</name>
<reference evidence="2 3" key="1">
    <citation type="submission" date="2017-03" db="EMBL/GenBank/DDBJ databases">
        <title>WGS assembly of Porphyra umbilicalis.</title>
        <authorList>
            <person name="Brawley S.H."/>
            <person name="Blouin N.A."/>
            <person name="Ficko-Blean E."/>
            <person name="Wheeler G.L."/>
            <person name="Lohr M."/>
            <person name="Goodson H.V."/>
            <person name="Jenkins J.W."/>
            <person name="Blaby-Haas C.E."/>
            <person name="Helliwell K.E."/>
            <person name="Chan C."/>
            <person name="Marriage T."/>
            <person name="Bhattacharya D."/>
            <person name="Klein A.S."/>
            <person name="Badis Y."/>
            <person name="Brodie J."/>
            <person name="Cao Y."/>
            <person name="Collen J."/>
            <person name="Dittami S.M."/>
            <person name="Gachon C.M."/>
            <person name="Green B.R."/>
            <person name="Karpowicz S."/>
            <person name="Kim J.W."/>
            <person name="Kudahl U."/>
            <person name="Lin S."/>
            <person name="Michel G."/>
            <person name="Mittag M."/>
            <person name="Olson B.J."/>
            <person name="Pangilinan J."/>
            <person name="Peng Y."/>
            <person name="Qiu H."/>
            <person name="Shu S."/>
            <person name="Singer J.T."/>
            <person name="Smith A.G."/>
            <person name="Sprecher B.N."/>
            <person name="Wagner V."/>
            <person name="Wang W."/>
            <person name="Wang Z.-Y."/>
            <person name="Yan J."/>
            <person name="Yarish C."/>
            <person name="Zoeuner-Riek S."/>
            <person name="Zhuang Y."/>
            <person name="Zou Y."/>
            <person name="Lindquist E.A."/>
            <person name="Grimwood J."/>
            <person name="Barry K."/>
            <person name="Rokhsar D.S."/>
            <person name="Schmutz J."/>
            <person name="Stiller J.W."/>
            <person name="Grossman A.R."/>
            <person name="Prochnik S.E."/>
        </authorList>
    </citation>
    <scope>NUCLEOTIDE SEQUENCE [LARGE SCALE GENOMIC DNA]</scope>
    <source>
        <strain evidence="2">4086291</strain>
    </source>
</reference>
<evidence type="ECO:0000256" key="1">
    <source>
        <dbReference type="SAM" id="MobiDB-lite"/>
    </source>
</evidence>
<dbReference type="EMBL" id="KV919237">
    <property type="protein sequence ID" value="OSX70578.1"/>
    <property type="molecule type" value="Genomic_DNA"/>
</dbReference>
<proteinExistence type="predicted"/>
<sequence>MRWARHEVPERHPKKNDELHRASVELLAMYHQEEGARSSSEWPSVQRMNYHQHHVSHQPPHHFHQNATVAWTGHPWSATDGPTPARPWRSASEYLLEQQGQRRPRQLSHQWDHELQHRSQRQVQGLLNSRVEARPRRGAVPGAIGNKPV</sequence>
<keyword evidence="3" id="KW-1185">Reference proteome</keyword>
<dbReference type="Proteomes" id="UP000218209">
    <property type="component" value="Unassembled WGS sequence"/>
</dbReference>
<protein>
    <submittedName>
        <fullName evidence="2">Uncharacterized protein</fullName>
    </submittedName>
</protein>
<dbReference type="AlphaFoldDB" id="A0A1X6NPN3"/>
<gene>
    <name evidence="2" type="ORF">BU14_0717s0005</name>
</gene>
<organism evidence="2 3">
    <name type="scientific">Porphyra umbilicalis</name>
    <name type="common">Purple laver</name>
    <name type="synonym">Red alga</name>
    <dbReference type="NCBI Taxonomy" id="2786"/>
    <lineage>
        <taxon>Eukaryota</taxon>
        <taxon>Rhodophyta</taxon>
        <taxon>Bangiophyceae</taxon>
        <taxon>Bangiales</taxon>
        <taxon>Bangiaceae</taxon>
        <taxon>Porphyra</taxon>
    </lineage>
</organism>
<accession>A0A1X6NPN3</accession>
<feature type="region of interest" description="Disordered" evidence="1">
    <location>
        <begin position="1"/>
        <end position="20"/>
    </location>
</feature>